<feature type="region of interest" description="Disordered" evidence="5">
    <location>
        <begin position="335"/>
        <end position="355"/>
    </location>
</feature>
<dbReference type="SUPFAM" id="SSF57850">
    <property type="entry name" value="RING/U-box"/>
    <property type="match status" value="1"/>
</dbReference>
<feature type="compositionally biased region" description="Basic residues" evidence="5">
    <location>
        <begin position="336"/>
        <end position="347"/>
    </location>
</feature>
<evidence type="ECO:0000313" key="7">
    <source>
        <dbReference type="EMBL" id="KAI2661478.1"/>
    </source>
</evidence>
<gene>
    <name evidence="7" type="ORF">H4Q32_007082</name>
</gene>
<dbReference type="InterPro" id="IPR001841">
    <property type="entry name" value="Znf_RING"/>
</dbReference>
<dbReference type="PROSITE" id="PS50089">
    <property type="entry name" value="ZF_RING_2"/>
    <property type="match status" value="1"/>
</dbReference>
<dbReference type="Proteomes" id="UP000830375">
    <property type="component" value="Unassembled WGS sequence"/>
</dbReference>
<reference evidence="7 8" key="1">
    <citation type="submission" date="2022-01" db="EMBL/GenBank/DDBJ databases">
        <title>A high-quality chromosome-level genome assembly of rohu carp, Labeo rohita.</title>
        <authorList>
            <person name="Arick M.A. II"/>
            <person name="Hsu C.-Y."/>
            <person name="Magbanua Z."/>
            <person name="Pechanova O."/>
            <person name="Grover C."/>
            <person name="Miller E."/>
            <person name="Thrash A."/>
            <person name="Ezzel L."/>
            <person name="Alam S."/>
            <person name="Benzie J."/>
            <person name="Hamilton M."/>
            <person name="Karsi A."/>
            <person name="Lawrence M.L."/>
            <person name="Peterson D.G."/>
        </authorList>
    </citation>
    <scope>NUCLEOTIDE SEQUENCE [LARGE SCALE GENOMIC DNA]</scope>
    <source>
        <strain evidence="8">BAU-BD-2019</strain>
        <tissue evidence="7">Blood</tissue>
    </source>
</reference>
<evidence type="ECO:0000256" key="2">
    <source>
        <dbReference type="ARBA" id="ARBA00022771"/>
    </source>
</evidence>
<dbReference type="InterPro" id="IPR017907">
    <property type="entry name" value="Znf_RING_CS"/>
</dbReference>
<keyword evidence="8" id="KW-1185">Reference proteome</keyword>
<evidence type="ECO:0000256" key="5">
    <source>
        <dbReference type="SAM" id="MobiDB-lite"/>
    </source>
</evidence>
<feature type="region of interest" description="Disordered" evidence="5">
    <location>
        <begin position="284"/>
        <end position="311"/>
    </location>
</feature>
<feature type="region of interest" description="Disordered" evidence="5">
    <location>
        <begin position="378"/>
        <end position="500"/>
    </location>
</feature>
<dbReference type="PANTHER" id="PTHR25465:SF75">
    <property type="entry name" value="E3 UBIQUITIN_ISG15 LIGASE TRIM25-RELATED"/>
    <property type="match status" value="1"/>
</dbReference>
<sequence length="500" mass="57270">MLISSQSKRRKESERTAHDLAQQPSEYRNTRLNLKRAPSPTLSYLSMRTDWSMDPPTNFKDGETSLLHSGVRAVSHTPTCLSLRTGWSMDPPTNFRAAETFPLDPRVRAASPTPTCLSLRTDWSMDPPTNFRAAETFPLDPRLLTEHHLRCPLCKSMLKDPVSIPCGHNYCRGCINEFWDNCAGDYVCPQCGNPSETRPVLNTNAALAEVVRNLQQAGFSPALPPQPYARPEDVACDFCTERRLKAVKCCSTCGVSLCETHVKQHYTIPALQKHTLLDVTGDMKTRPSQQHQNTDSSFSSTVSGQQHQTDKTQDIIKEMAVRSFFETVLNTAKVQTRPKRPAKTFRPKTKDNEDVRSLARMCSTLQQEVSGLKKNLSRLKAKKRRQKETYHDDKKDYGEEDDDEEEEDYEEEDDDEEVNEHEKEYAEEEEDYGEEDEEEEDEDDDSSNSEKDFDAESDEEVESDEDGYDDDEEGNTDDYDGEEDDEDDRNFKEYDDEDYY</sequence>
<evidence type="ECO:0000313" key="8">
    <source>
        <dbReference type="Proteomes" id="UP000830375"/>
    </source>
</evidence>
<dbReference type="Pfam" id="PF15227">
    <property type="entry name" value="zf-C3HC4_4"/>
    <property type="match status" value="1"/>
</dbReference>
<feature type="compositionally biased region" description="Acidic residues" evidence="5">
    <location>
        <begin position="455"/>
        <end position="500"/>
    </location>
</feature>
<dbReference type="CDD" id="cd19802">
    <property type="entry name" value="Bbox1_TRIM8-like"/>
    <property type="match status" value="1"/>
</dbReference>
<dbReference type="PROSITE" id="PS00518">
    <property type="entry name" value="ZF_RING_1"/>
    <property type="match status" value="1"/>
</dbReference>
<feature type="domain" description="RING-type" evidence="6">
    <location>
        <begin position="151"/>
        <end position="191"/>
    </location>
</feature>
<dbReference type="Gene3D" id="3.30.40.10">
    <property type="entry name" value="Zinc/RING finger domain, C3HC4 (zinc finger)"/>
    <property type="match status" value="1"/>
</dbReference>
<evidence type="ECO:0000256" key="1">
    <source>
        <dbReference type="ARBA" id="ARBA00022723"/>
    </source>
</evidence>
<organism evidence="7 8">
    <name type="scientific">Labeo rohita</name>
    <name type="common">Indian major carp</name>
    <name type="synonym">Cyprinus rohita</name>
    <dbReference type="NCBI Taxonomy" id="84645"/>
    <lineage>
        <taxon>Eukaryota</taxon>
        <taxon>Metazoa</taxon>
        <taxon>Chordata</taxon>
        <taxon>Craniata</taxon>
        <taxon>Vertebrata</taxon>
        <taxon>Euteleostomi</taxon>
        <taxon>Actinopterygii</taxon>
        <taxon>Neopterygii</taxon>
        <taxon>Teleostei</taxon>
        <taxon>Ostariophysi</taxon>
        <taxon>Cypriniformes</taxon>
        <taxon>Cyprinidae</taxon>
        <taxon>Labeoninae</taxon>
        <taxon>Labeonini</taxon>
        <taxon>Labeo</taxon>
    </lineage>
</organism>
<dbReference type="InterPro" id="IPR013083">
    <property type="entry name" value="Znf_RING/FYVE/PHD"/>
</dbReference>
<proteinExistence type="predicted"/>
<keyword evidence="2 4" id="KW-0863">Zinc-finger</keyword>
<dbReference type="Gene3D" id="4.10.830.40">
    <property type="match status" value="1"/>
</dbReference>
<evidence type="ECO:0000256" key="3">
    <source>
        <dbReference type="ARBA" id="ARBA00022833"/>
    </source>
</evidence>
<accession>A0ABQ8MF30</accession>
<dbReference type="SMART" id="SM00184">
    <property type="entry name" value="RING"/>
    <property type="match status" value="1"/>
</dbReference>
<evidence type="ECO:0000256" key="4">
    <source>
        <dbReference type="PROSITE-ProRule" id="PRU00175"/>
    </source>
</evidence>
<dbReference type="InterPro" id="IPR051051">
    <property type="entry name" value="E3_ubiq-ligase_TRIM/RNF"/>
</dbReference>
<dbReference type="GO" id="GO:0016874">
    <property type="term" value="F:ligase activity"/>
    <property type="evidence" value="ECO:0007669"/>
    <property type="project" value="UniProtKB-KW"/>
</dbReference>
<comment type="caution">
    <text evidence="7">The sequence shown here is derived from an EMBL/GenBank/DDBJ whole genome shotgun (WGS) entry which is preliminary data.</text>
</comment>
<feature type="compositionally biased region" description="Polar residues" evidence="5">
    <location>
        <begin position="286"/>
        <end position="307"/>
    </location>
</feature>
<keyword evidence="7" id="KW-0436">Ligase</keyword>
<evidence type="ECO:0000259" key="6">
    <source>
        <dbReference type="PROSITE" id="PS50089"/>
    </source>
</evidence>
<feature type="compositionally biased region" description="Basic and acidic residues" evidence="5">
    <location>
        <begin position="387"/>
        <end position="397"/>
    </location>
</feature>
<protein>
    <submittedName>
        <fullName evidence="7">E3 ubiquitin/ISG15 ligase TRIM25</fullName>
    </submittedName>
</protein>
<dbReference type="PANTHER" id="PTHR25465">
    <property type="entry name" value="B-BOX DOMAIN CONTAINING"/>
    <property type="match status" value="1"/>
</dbReference>
<dbReference type="EMBL" id="JACTAM010000008">
    <property type="protein sequence ID" value="KAI2661478.1"/>
    <property type="molecule type" value="Genomic_DNA"/>
</dbReference>
<keyword evidence="1" id="KW-0479">Metal-binding</keyword>
<keyword evidence="3" id="KW-0862">Zinc</keyword>
<feature type="compositionally biased region" description="Acidic residues" evidence="5">
    <location>
        <begin position="398"/>
        <end position="447"/>
    </location>
</feature>
<feature type="region of interest" description="Disordered" evidence="5">
    <location>
        <begin position="1"/>
        <end position="25"/>
    </location>
</feature>
<dbReference type="CDD" id="cd16601">
    <property type="entry name" value="RING-HC_TRIM39_C-IV"/>
    <property type="match status" value="1"/>
</dbReference>
<name>A0ABQ8MF30_LABRO</name>